<dbReference type="AlphaFoldDB" id="A0A2K8UG90"/>
<feature type="domain" description="Glycosyltransferase subfamily 4-like N-terminal" evidence="1">
    <location>
        <begin position="6"/>
        <end position="204"/>
    </location>
</feature>
<dbReference type="Gene3D" id="3.40.50.2000">
    <property type="entry name" value="Glycogen Phosphorylase B"/>
    <property type="match status" value="2"/>
</dbReference>
<keyword evidence="3" id="KW-1185">Reference proteome</keyword>
<organism evidence="2 3">
    <name type="scientific">Candidatus Thiodictyon syntrophicum</name>
    <dbReference type="NCBI Taxonomy" id="1166950"/>
    <lineage>
        <taxon>Bacteria</taxon>
        <taxon>Pseudomonadati</taxon>
        <taxon>Pseudomonadota</taxon>
        <taxon>Gammaproteobacteria</taxon>
        <taxon>Chromatiales</taxon>
        <taxon>Chromatiaceae</taxon>
        <taxon>Thiodictyon</taxon>
    </lineage>
</organism>
<reference evidence="2 3" key="1">
    <citation type="submission" date="2017-03" db="EMBL/GenBank/DDBJ databases">
        <title>Complete genome sequence of Candidatus 'Thiodictyon syntrophicum' sp. nov. strain Cad16T, a photolithoautotroph purple sulfur bacterium isolated from an alpine meromictic lake.</title>
        <authorList>
            <person name="Luedin S.M."/>
            <person name="Pothier J.F."/>
            <person name="Danza F."/>
            <person name="Storelli N."/>
            <person name="Wittwer M."/>
            <person name="Tonolla M."/>
        </authorList>
    </citation>
    <scope>NUCLEOTIDE SEQUENCE [LARGE SCALE GENOMIC DNA]</scope>
    <source>
        <strain evidence="2 3">Cad16T</strain>
    </source>
</reference>
<dbReference type="EMBL" id="CP020370">
    <property type="protein sequence ID" value="AUB84542.1"/>
    <property type="molecule type" value="Genomic_DNA"/>
</dbReference>
<protein>
    <recommendedName>
        <fullName evidence="1">Glycosyltransferase subfamily 4-like N-terminal domain-containing protein</fullName>
    </recommendedName>
</protein>
<name>A0A2K8UG90_9GAMM</name>
<dbReference type="Pfam" id="PF13579">
    <property type="entry name" value="Glyco_trans_4_4"/>
    <property type="match status" value="1"/>
</dbReference>
<dbReference type="GO" id="GO:0016757">
    <property type="term" value="F:glycosyltransferase activity"/>
    <property type="evidence" value="ECO:0007669"/>
    <property type="project" value="UniProtKB-ARBA"/>
</dbReference>
<dbReference type="PANTHER" id="PTHR12526">
    <property type="entry name" value="GLYCOSYLTRANSFERASE"/>
    <property type="match status" value="1"/>
</dbReference>
<evidence type="ECO:0000313" key="3">
    <source>
        <dbReference type="Proteomes" id="UP000232638"/>
    </source>
</evidence>
<evidence type="ECO:0000259" key="1">
    <source>
        <dbReference type="Pfam" id="PF13579"/>
    </source>
</evidence>
<dbReference type="InterPro" id="IPR028098">
    <property type="entry name" value="Glyco_trans_4-like_N"/>
</dbReference>
<dbReference type="CDD" id="cd03801">
    <property type="entry name" value="GT4_PimA-like"/>
    <property type="match status" value="1"/>
</dbReference>
<sequence length="410" mass="46078">MHNSPHTARWINLLAGFGWDLHLFAINEAATIPLLSGVTVHRPIWRVSPRHLLARLRGRARDLAGCPEVGIYPLRMPAKLEFLLVRKQFSLGADGATRPLLYGPRTLLRLIEDLKPDLIHSMEFQHCGYLVAQAKALAGTRGFPPWLVTNWGSDIYYYRHFSDHLQRIREVLSGADFYSCECERDVGLARELGFDKKVLPVLPNTGGFDLTFVDRWREVHPPAQRRLVMVKGYQHFAGRALTALDALERCAQDLKGYRIVIFSPSQPIYERVNELQQWLGLDIVVLPHATHDAMLRLFARARLYIGISISDAISTSMLEAMALGCFPIQTGTACADEWIEDGVSGLIVDPDAPQVIAEAIRRALRDDALVEQAAVINCATVRARLDQDQLRKQVRLFYDSALENSPLAQG</sequence>
<dbReference type="Pfam" id="PF13692">
    <property type="entry name" value="Glyco_trans_1_4"/>
    <property type="match status" value="1"/>
</dbReference>
<proteinExistence type="predicted"/>
<dbReference type="SUPFAM" id="SSF53756">
    <property type="entry name" value="UDP-Glycosyltransferase/glycogen phosphorylase"/>
    <property type="match status" value="1"/>
</dbReference>
<dbReference type="Proteomes" id="UP000232638">
    <property type="component" value="Chromosome"/>
</dbReference>
<dbReference type="KEGG" id="tsy:THSYN_28830"/>
<accession>A0A2K8UG90</accession>
<evidence type="ECO:0000313" key="2">
    <source>
        <dbReference type="EMBL" id="AUB84542.1"/>
    </source>
</evidence>
<gene>
    <name evidence="2" type="ORF">THSYN_28830</name>
</gene>